<protein>
    <submittedName>
        <fullName evidence="1">Uncharacterized protein</fullName>
    </submittedName>
</protein>
<name>A0A8S5UIL6_9CAUD</name>
<dbReference type="EMBL" id="BK016090">
    <property type="protein sequence ID" value="DAF94037.1"/>
    <property type="molecule type" value="Genomic_DNA"/>
</dbReference>
<organism evidence="1">
    <name type="scientific">Myoviridae sp. ctu2j3</name>
    <dbReference type="NCBI Taxonomy" id="2825197"/>
    <lineage>
        <taxon>Viruses</taxon>
        <taxon>Duplodnaviria</taxon>
        <taxon>Heunggongvirae</taxon>
        <taxon>Uroviricota</taxon>
        <taxon>Caudoviricetes</taxon>
    </lineage>
</organism>
<reference evidence="1" key="1">
    <citation type="journal article" date="2021" name="Proc. Natl. Acad. Sci. U.S.A.">
        <title>A Catalog of Tens of Thousands of Viruses from Human Metagenomes Reveals Hidden Associations with Chronic Diseases.</title>
        <authorList>
            <person name="Tisza M.J."/>
            <person name="Buck C.B."/>
        </authorList>
    </citation>
    <scope>NUCLEOTIDE SEQUENCE</scope>
    <source>
        <strain evidence="1">Ctu2j3</strain>
    </source>
</reference>
<sequence>MQVVIDWSLHNLFERNKMRKWTDEELARAAEFDSVMRGLTGPQIGRGVTEYLIPGVNYKQMSKARLRDEWATRQPTLNKKRLSDFTLAQIREAAVLYQGHLDEQNRMKASRQLDRAVAAESKQFKLGFTREQLDALHLVMQHVAATTRHREGSKLDKAMKLLAGFLK</sequence>
<dbReference type="EMBL" id="BK016090">
    <property type="protein sequence ID" value="DAF94333.1"/>
    <property type="molecule type" value="Genomic_DNA"/>
</dbReference>
<accession>A0A8S5UIL6</accession>
<proteinExistence type="predicted"/>
<evidence type="ECO:0000313" key="1">
    <source>
        <dbReference type="EMBL" id="DAF94333.1"/>
    </source>
</evidence>